<name>A0PYU3_CLONN</name>
<organism evidence="2 3">
    <name type="scientific">Clostridium novyi (strain NT)</name>
    <dbReference type="NCBI Taxonomy" id="386415"/>
    <lineage>
        <taxon>Bacteria</taxon>
        <taxon>Bacillati</taxon>
        <taxon>Bacillota</taxon>
        <taxon>Clostridia</taxon>
        <taxon>Eubacteriales</taxon>
        <taxon>Clostridiaceae</taxon>
        <taxon>Clostridium</taxon>
    </lineage>
</organism>
<keyword evidence="1" id="KW-0472">Membrane</keyword>
<protein>
    <submittedName>
        <fullName evidence="2">Conserved protein</fullName>
    </submittedName>
</protein>
<gene>
    <name evidence="2" type="ordered locus">NT01CX_1464</name>
</gene>
<accession>A0PYU3</accession>
<dbReference type="eggNOG" id="ENOG502Z8CW">
    <property type="taxonomic scope" value="Bacteria"/>
</dbReference>
<dbReference type="Pfam" id="PF14286">
    <property type="entry name" value="DHHW"/>
    <property type="match status" value="1"/>
</dbReference>
<evidence type="ECO:0000256" key="1">
    <source>
        <dbReference type="SAM" id="Phobius"/>
    </source>
</evidence>
<keyword evidence="3" id="KW-1185">Reference proteome</keyword>
<evidence type="ECO:0000313" key="2">
    <source>
        <dbReference type="EMBL" id="ABK60361.1"/>
    </source>
</evidence>
<dbReference type="RefSeq" id="WP_011721553.1">
    <property type="nucleotide sequence ID" value="NC_008593.1"/>
</dbReference>
<dbReference type="STRING" id="386415.NT01CX_1464"/>
<reference evidence="2 3" key="1">
    <citation type="journal article" date="2006" name="Nat. Biotechnol.">
        <title>The genome and transcriptomes of the anti-tumor agent Clostridium novyi-NT.</title>
        <authorList>
            <person name="Bettegowda C."/>
            <person name="Huang X."/>
            <person name="Lin J."/>
            <person name="Cheong I."/>
            <person name="Kohli M."/>
            <person name="Szabo S.A."/>
            <person name="Zhang X."/>
            <person name="Diaz L.A. Jr."/>
            <person name="Velculescu V.E."/>
            <person name="Parmigiani G."/>
            <person name="Kinzler K.W."/>
            <person name="Vogelstein B."/>
            <person name="Zhou S."/>
        </authorList>
    </citation>
    <scope>NUCLEOTIDE SEQUENCE [LARGE SCALE GENOMIC DNA]</scope>
    <source>
        <strain evidence="2 3">NT</strain>
    </source>
</reference>
<dbReference type="HOGENOM" id="CLU_031022_0_0_9"/>
<dbReference type="AlphaFoldDB" id="A0PYU3"/>
<sequence>MKVHKFFLSILMIVFIMGMFVVNLISKDKKFSEAENRVLQNKPTYSFEKLKSGKFTKEYEKYITDQFAFRNFWVGVKSSSDKLLGKKDNNGVYLGLNGYLLEKPAKVDNDLLEDNIESINEFAKRNSNCKVNFLLAPNSVNILKSKLPKYATPEDEKKIIDDVKENLDPKNVKFVDVYDDLNMHNKEYIYYKTDHHWTTLGAYYAYKKLGGTLAYKPLELNDFNIQKVTDSFYGTFYSKGNYREIEPDSIQIFKPKKELKYKVKYFDDKKDTDTLYEMENLKKKDKYSVFLGGNHDLVVINTYLKDENENKKQYIVKKNSKRNKKKRNIKKVKNAKKVKYTKAKETKKLLIIKDSYAHSLVPFLTNHYDEIHMVDLRYFNDNIDEYIKKNNIKNILIMYNGLSFSREQTVSKLQTP</sequence>
<dbReference type="InterPro" id="IPR025945">
    <property type="entry name" value="DHHW"/>
</dbReference>
<evidence type="ECO:0000313" key="3">
    <source>
        <dbReference type="Proteomes" id="UP000008220"/>
    </source>
</evidence>
<dbReference type="Proteomes" id="UP000008220">
    <property type="component" value="Chromosome"/>
</dbReference>
<dbReference type="KEGG" id="cno:NT01CX_1464"/>
<proteinExistence type="predicted"/>
<dbReference type="PATRIC" id="fig|386415.7.peg.570"/>
<keyword evidence="1" id="KW-0812">Transmembrane</keyword>
<dbReference type="EMBL" id="CP000382">
    <property type="protein sequence ID" value="ABK60361.1"/>
    <property type="molecule type" value="Genomic_DNA"/>
</dbReference>
<feature type="transmembrane region" description="Helical" evidence="1">
    <location>
        <begin position="6"/>
        <end position="25"/>
    </location>
</feature>
<keyword evidence="1" id="KW-1133">Transmembrane helix</keyword>